<organism evidence="1 2">
    <name type="scientific">Entomophthora muscae</name>
    <dbReference type="NCBI Taxonomy" id="34485"/>
    <lineage>
        <taxon>Eukaryota</taxon>
        <taxon>Fungi</taxon>
        <taxon>Fungi incertae sedis</taxon>
        <taxon>Zoopagomycota</taxon>
        <taxon>Entomophthoromycotina</taxon>
        <taxon>Entomophthoromycetes</taxon>
        <taxon>Entomophthorales</taxon>
        <taxon>Entomophthoraceae</taxon>
        <taxon>Entomophthora</taxon>
    </lineage>
</organism>
<evidence type="ECO:0000313" key="2">
    <source>
        <dbReference type="Proteomes" id="UP001165960"/>
    </source>
</evidence>
<protein>
    <submittedName>
        <fullName evidence="1">Uncharacterized protein</fullName>
    </submittedName>
</protein>
<accession>A0ACC2TNT3</accession>
<reference evidence="1" key="1">
    <citation type="submission" date="2022-04" db="EMBL/GenBank/DDBJ databases">
        <title>Genome of the entomopathogenic fungus Entomophthora muscae.</title>
        <authorList>
            <person name="Elya C."/>
            <person name="Lovett B.R."/>
            <person name="Lee E."/>
            <person name="Macias A.M."/>
            <person name="Hajek A.E."/>
            <person name="De Bivort B.L."/>
            <person name="Kasson M.T."/>
            <person name="De Fine Licht H.H."/>
            <person name="Stajich J.E."/>
        </authorList>
    </citation>
    <scope>NUCLEOTIDE SEQUENCE</scope>
    <source>
        <strain evidence="1">Berkeley</strain>
    </source>
</reference>
<dbReference type="Proteomes" id="UP001165960">
    <property type="component" value="Unassembled WGS sequence"/>
</dbReference>
<dbReference type="EMBL" id="QTSX02002316">
    <property type="protein sequence ID" value="KAJ9076156.1"/>
    <property type="molecule type" value="Genomic_DNA"/>
</dbReference>
<evidence type="ECO:0000313" key="1">
    <source>
        <dbReference type="EMBL" id="KAJ9076156.1"/>
    </source>
</evidence>
<sequence>MAQEEPAPRPPQDEAAQEPEPWYMQVVSSLGRMILIYTVINFIKTNFSATQPQTTSNGPAGAQEPLDPNTSKTTLAKPIWNFGSSLSLRVYISENEEYNHKSPGSLFWESNPVQFGDWKFSETKSGVVEISENVQNNGTLYAHVVMIKEGYTPSSEDDSYDASKIVHFRQTLTRYHPQKKISKKKNLIKGNEEPISESGSQDQNQKVGIFGKPSPIISYWHNNFTINLVNHEAPIETRGLPPPVLPHIRPVLEDVMNDPKFMPVYPILFLNDFWILRSNLNPINETTKELPLNINFEPMALWKFQMLAAMDVQLRSQMEMMGGDASELDLIKSTLMDTNPWLLGLTMVVSLLHSLFDFLAFKNDIAFWKNKKDSIGVSVRTLGMNIVFQIIIFLYLLDNSETTSWMVLLSTGVGLLIEAWKVKKALNATFVRQEGLIPYKLMITPKETTELEDQTDEYDSMAYTYLSYVAYPLLAAYAIYSVMYEEHKGWYSFLINTAVGFVYTFGFITMTPQLFINYKLKSVAHMPWKTFMYKALNTFVDDLFAFIIKMPTLHRLACLRDDVVFFVYLYQRWIYKEDASRPNEFGQVAQEAETTPSEASGSIEAKKNN</sequence>
<gene>
    <name evidence="1" type="ORF">DSO57_1028887</name>
</gene>
<comment type="caution">
    <text evidence="1">The sequence shown here is derived from an EMBL/GenBank/DDBJ whole genome shotgun (WGS) entry which is preliminary data.</text>
</comment>
<name>A0ACC2TNT3_9FUNG</name>
<proteinExistence type="predicted"/>
<keyword evidence="2" id="KW-1185">Reference proteome</keyword>